<gene>
    <name evidence="3" type="ORF">PISMIDRAFT_289060</name>
</gene>
<reference evidence="4" key="2">
    <citation type="submission" date="2015-01" db="EMBL/GenBank/DDBJ databases">
        <title>Evolutionary Origins and Diversification of the Mycorrhizal Mutualists.</title>
        <authorList>
            <consortium name="DOE Joint Genome Institute"/>
            <consortium name="Mycorrhizal Genomics Consortium"/>
            <person name="Kohler A."/>
            <person name="Kuo A."/>
            <person name="Nagy L.G."/>
            <person name="Floudas D."/>
            <person name="Copeland A."/>
            <person name="Barry K.W."/>
            <person name="Cichocki N."/>
            <person name="Veneault-Fourrey C."/>
            <person name="LaButti K."/>
            <person name="Lindquist E.A."/>
            <person name="Lipzen A."/>
            <person name="Lundell T."/>
            <person name="Morin E."/>
            <person name="Murat C."/>
            <person name="Riley R."/>
            <person name="Ohm R."/>
            <person name="Sun H."/>
            <person name="Tunlid A."/>
            <person name="Henrissat B."/>
            <person name="Grigoriev I.V."/>
            <person name="Hibbett D.S."/>
            <person name="Martin F."/>
        </authorList>
    </citation>
    <scope>NUCLEOTIDE SEQUENCE [LARGE SCALE GENOMIC DNA]</scope>
    <source>
        <strain evidence="4">441</strain>
    </source>
</reference>
<feature type="transmembrane region" description="Helical" evidence="1">
    <location>
        <begin position="46"/>
        <end position="67"/>
    </location>
</feature>
<dbReference type="PANTHER" id="PTHR40465">
    <property type="entry name" value="CHROMOSOME 1, WHOLE GENOME SHOTGUN SEQUENCE"/>
    <property type="match status" value="1"/>
</dbReference>
<evidence type="ECO:0000259" key="2">
    <source>
        <dbReference type="Pfam" id="PF20152"/>
    </source>
</evidence>
<reference evidence="3 4" key="1">
    <citation type="submission" date="2014-04" db="EMBL/GenBank/DDBJ databases">
        <authorList>
            <consortium name="DOE Joint Genome Institute"/>
            <person name="Kuo A."/>
            <person name="Kohler A."/>
            <person name="Costa M.D."/>
            <person name="Nagy L.G."/>
            <person name="Floudas D."/>
            <person name="Copeland A."/>
            <person name="Barry K.W."/>
            <person name="Cichocki N."/>
            <person name="Veneault-Fourrey C."/>
            <person name="LaButti K."/>
            <person name="Lindquist E.A."/>
            <person name="Lipzen A."/>
            <person name="Lundell T."/>
            <person name="Morin E."/>
            <person name="Murat C."/>
            <person name="Sun H."/>
            <person name="Tunlid A."/>
            <person name="Henrissat B."/>
            <person name="Grigoriev I.V."/>
            <person name="Hibbett D.S."/>
            <person name="Martin F."/>
            <person name="Nordberg H.P."/>
            <person name="Cantor M.N."/>
            <person name="Hua S.X."/>
        </authorList>
    </citation>
    <scope>NUCLEOTIDE SEQUENCE [LARGE SCALE GENOMIC DNA]</scope>
    <source>
        <strain evidence="3 4">441</strain>
    </source>
</reference>
<dbReference type="HOGENOM" id="CLU_046025_14_2_1"/>
<evidence type="ECO:0000256" key="1">
    <source>
        <dbReference type="SAM" id="Phobius"/>
    </source>
</evidence>
<dbReference type="EMBL" id="KN833878">
    <property type="protein sequence ID" value="KIK15758.1"/>
    <property type="molecule type" value="Genomic_DNA"/>
</dbReference>
<protein>
    <recommendedName>
        <fullName evidence="2">DUF6534 domain-containing protein</fullName>
    </recommendedName>
</protein>
<keyword evidence="1" id="KW-0812">Transmembrane</keyword>
<name>A0A0C9Z796_9AGAM</name>
<proteinExistence type="predicted"/>
<keyword evidence="1" id="KW-0472">Membrane</keyword>
<evidence type="ECO:0000313" key="3">
    <source>
        <dbReference type="EMBL" id="KIK15758.1"/>
    </source>
</evidence>
<dbReference type="AlphaFoldDB" id="A0A0C9Z796"/>
<feature type="transmembrane region" description="Helical" evidence="1">
    <location>
        <begin position="79"/>
        <end position="104"/>
    </location>
</feature>
<feature type="transmembrane region" description="Helical" evidence="1">
    <location>
        <begin position="12"/>
        <end position="34"/>
    </location>
</feature>
<dbReference type="PANTHER" id="PTHR40465:SF1">
    <property type="entry name" value="DUF6534 DOMAIN-CONTAINING PROTEIN"/>
    <property type="match status" value="1"/>
</dbReference>
<evidence type="ECO:0000313" key="4">
    <source>
        <dbReference type="Proteomes" id="UP000054018"/>
    </source>
</evidence>
<keyword evidence="4" id="KW-1185">Reference proteome</keyword>
<organism evidence="3 4">
    <name type="scientific">Pisolithus microcarpus 441</name>
    <dbReference type="NCBI Taxonomy" id="765257"/>
    <lineage>
        <taxon>Eukaryota</taxon>
        <taxon>Fungi</taxon>
        <taxon>Dikarya</taxon>
        <taxon>Basidiomycota</taxon>
        <taxon>Agaricomycotina</taxon>
        <taxon>Agaricomycetes</taxon>
        <taxon>Agaricomycetidae</taxon>
        <taxon>Boletales</taxon>
        <taxon>Sclerodermatineae</taxon>
        <taxon>Pisolithaceae</taxon>
        <taxon>Pisolithus</taxon>
    </lineage>
</organism>
<feature type="domain" description="DUF6534" evidence="2">
    <location>
        <begin position="53"/>
        <end position="138"/>
    </location>
</feature>
<dbReference type="Pfam" id="PF20152">
    <property type="entry name" value="DUF6534"/>
    <property type="match status" value="1"/>
</dbReference>
<sequence length="184" mass="20006">MFSIPFVVQSFYAWRLWIISGRNVLLVASVILLSASEFVSSVGLRAVFSATGVVADMLITGSVYYYLRQGRSGLKRTETAIQHVVTVTINMGALTSIIALWLWISWLTQGPTPPVATPLMITSQSYVNSILAVLNARGQEPQNSRSPGKPFTFGLTNLSIPEFLSSRRKKSICPADTPGRAAVA</sequence>
<accession>A0A0C9Z796</accession>
<dbReference type="InterPro" id="IPR045339">
    <property type="entry name" value="DUF6534"/>
</dbReference>
<keyword evidence="1" id="KW-1133">Transmembrane helix</keyword>
<dbReference type="OrthoDB" id="2971182at2759"/>
<dbReference type="Proteomes" id="UP000054018">
    <property type="component" value="Unassembled WGS sequence"/>
</dbReference>